<feature type="transmembrane region" description="Helical" evidence="1">
    <location>
        <begin position="92"/>
        <end position="110"/>
    </location>
</feature>
<dbReference type="VEuPathDB" id="MicrosporidiaDB:CWI38_0294p0020"/>
<comment type="caution">
    <text evidence="2">The sequence shown here is derived from an EMBL/GenBank/DDBJ whole genome shotgun (WGS) entry which is preliminary data.</text>
</comment>
<feature type="transmembrane region" description="Helical" evidence="1">
    <location>
        <begin position="35"/>
        <end position="56"/>
    </location>
</feature>
<feature type="transmembrane region" description="Helical" evidence="1">
    <location>
        <begin position="181"/>
        <end position="202"/>
    </location>
</feature>
<feature type="transmembrane region" description="Helical" evidence="1">
    <location>
        <begin position="222"/>
        <end position="247"/>
    </location>
</feature>
<feature type="transmembrane region" description="Helical" evidence="1">
    <location>
        <begin position="131"/>
        <end position="153"/>
    </location>
</feature>
<keyword evidence="1" id="KW-1133">Transmembrane helix</keyword>
<evidence type="ECO:0000313" key="3">
    <source>
        <dbReference type="Proteomes" id="UP000292282"/>
    </source>
</evidence>
<organism evidence="2 3">
    <name type="scientific">Hamiltosporidium tvaerminnensis</name>
    <dbReference type="NCBI Taxonomy" id="1176355"/>
    <lineage>
        <taxon>Eukaryota</taxon>
        <taxon>Fungi</taxon>
        <taxon>Fungi incertae sedis</taxon>
        <taxon>Microsporidia</taxon>
        <taxon>Dubosqiidae</taxon>
        <taxon>Hamiltosporidium</taxon>
    </lineage>
</organism>
<reference evidence="2 3" key="1">
    <citation type="submission" date="2017-12" db="EMBL/GenBank/DDBJ databases">
        <authorList>
            <person name="Pombert J.-F."/>
            <person name="Haag K.L."/>
            <person name="Ebert D."/>
        </authorList>
    </citation>
    <scope>NUCLEOTIDE SEQUENCE [LARGE SCALE GENOMIC DNA]</scope>
    <source>
        <strain evidence="2">IL-G-3</strain>
    </source>
</reference>
<protein>
    <submittedName>
        <fullName evidence="2">Uncharacterized protein</fullName>
    </submittedName>
</protein>
<dbReference type="AlphaFoldDB" id="A0A4V2JY13"/>
<accession>A0A4V2JY13</accession>
<name>A0A4V2JY13_9MICR</name>
<dbReference type="Proteomes" id="UP000292282">
    <property type="component" value="Unassembled WGS sequence"/>
</dbReference>
<keyword evidence="1" id="KW-0812">Transmembrane</keyword>
<evidence type="ECO:0000313" key="2">
    <source>
        <dbReference type="EMBL" id="TBU16698.1"/>
    </source>
</evidence>
<keyword evidence="1" id="KW-0472">Membrane</keyword>
<sequence>MLLQEKHIYLKDKLLSNVIFKFKFKYLNSFTNYSMYIRLICFMSINMLILLFFTVFHKKTDILETNINNSSKRFQSYYEDINLGNIELFFDFLFWFSVVFKMLIFLCENISNDIRSYKHLAYIILWKLTRVSCIFFGTFLLIKVMFYSTIYWYSKYNENDEVYKDNYIEIYHKFSCYYKPWIVIMSCYTTFFDCGVVVYDFCKKLMMVYKGNELPEIGCFTILVYCLMIICGLVVIFLLTVYIWSYYMLLAKSKPLIDINIPVLRVVTALISILSSIFLLFYEAEYLKNLETIYNIS</sequence>
<feature type="transmembrane region" description="Helical" evidence="1">
    <location>
        <begin position="259"/>
        <end position="282"/>
    </location>
</feature>
<dbReference type="EMBL" id="PITK01000294">
    <property type="protein sequence ID" value="TBU16698.1"/>
    <property type="molecule type" value="Genomic_DNA"/>
</dbReference>
<evidence type="ECO:0000256" key="1">
    <source>
        <dbReference type="SAM" id="Phobius"/>
    </source>
</evidence>
<keyword evidence="3" id="KW-1185">Reference proteome</keyword>
<gene>
    <name evidence="2" type="ORF">CWI38_0294p0020</name>
</gene>
<proteinExistence type="predicted"/>